<evidence type="ECO:0000313" key="3">
    <source>
        <dbReference type="Proteomes" id="UP001595476"/>
    </source>
</evidence>
<keyword evidence="3" id="KW-1185">Reference proteome</keyword>
<feature type="region of interest" description="Disordered" evidence="1">
    <location>
        <begin position="77"/>
        <end position="99"/>
    </location>
</feature>
<name>A0ABV7HCB5_9GAMM</name>
<reference evidence="3" key="1">
    <citation type="journal article" date="2019" name="Int. J. Syst. Evol. Microbiol.">
        <title>The Global Catalogue of Microorganisms (GCM) 10K type strain sequencing project: providing services to taxonomists for standard genome sequencing and annotation.</title>
        <authorList>
            <consortium name="The Broad Institute Genomics Platform"/>
            <consortium name="The Broad Institute Genome Sequencing Center for Infectious Disease"/>
            <person name="Wu L."/>
            <person name="Ma J."/>
        </authorList>
    </citation>
    <scope>NUCLEOTIDE SEQUENCE [LARGE SCALE GENOMIC DNA]</scope>
    <source>
        <strain evidence="3">KCTC 52438</strain>
    </source>
</reference>
<dbReference type="Proteomes" id="UP001595476">
    <property type="component" value="Unassembled WGS sequence"/>
</dbReference>
<sequence length="134" mass="14993">METSTAATHSRHRQETGESMKAIMRMAHYLRKFLVGHYHAVMSMALKEAHKRAKIEAEAIEGEVIEASQPLFGFGMKDSAKSCSGAERGSRRRRDESNGRFIDFDLASRTLIERWNNGQPLAAHGLAGRKAPPR</sequence>
<protein>
    <submittedName>
        <fullName evidence="2">Uncharacterized protein</fullName>
    </submittedName>
</protein>
<evidence type="ECO:0000313" key="2">
    <source>
        <dbReference type="EMBL" id="MFC3151515.1"/>
    </source>
</evidence>
<organism evidence="2 3">
    <name type="scientific">Litoribrevibacter euphylliae</name>
    <dbReference type="NCBI Taxonomy" id="1834034"/>
    <lineage>
        <taxon>Bacteria</taxon>
        <taxon>Pseudomonadati</taxon>
        <taxon>Pseudomonadota</taxon>
        <taxon>Gammaproteobacteria</taxon>
        <taxon>Oceanospirillales</taxon>
        <taxon>Oceanospirillaceae</taxon>
        <taxon>Litoribrevibacter</taxon>
    </lineage>
</organism>
<comment type="caution">
    <text evidence="2">The sequence shown here is derived from an EMBL/GenBank/DDBJ whole genome shotgun (WGS) entry which is preliminary data.</text>
</comment>
<gene>
    <name evidence="2" type="ORF">ACFOEK_10800</name>
</gene>
<evidence type="ECO:0000256" key="1">
    <source>
        <dbReference type="SAM" id="MobiDB-lite"/>
    </source>
</evidence>
<dbReference type="EMBL" id="JBHRSZ010000004">
    <property type="protein sequence ID" value="MFC3151515.1"/>
    <property type="molecule type" value="Genomic_DNA"/>
</dbReference>
<dbReference type="RefSeq" id="WP_386720418.1">
    <property type="nucleotide sequence ID" value="NZ_JBHRSZ010000004.1"/>
</dbReference>
<proteinExistence type="predicted"/>
<accession>A0ABV7HCB5</accession>